<keyword evidence="3" id="KW-1185">Reference proteome</keyword>
<protein>
    <submittedName>
        <fullName evidence="2">SusE domain-containing protein</fullName>
    </submittedName>
</protein>
<evidence type="ECO:0000313" key="3">
    <source>
        <dbReference type="Proteomes" id="UP001597525"/>
    </source>
</evidence>
<dbReference type="RefSeq" id="WP_320184701.1">
    <property type="nucleotide sequence ID" value="NZ_CP138332.1"/>
</dbReference>
<feature type="domain" description="SusE outer membrane protein" evidence="1">
    <location>
        <begin position="32"/>
        <end position="133"/>
    </location>
</feature>
<sequence>MIGENTLKHLAPLILCTLWLQGCTYEIEDIDKVEERMELESNNKEITLRADQLTADILTFNWLAARTVEGENMVSYRTKLDVEGNNFGSATAIMSHEDEGVLTKSFTSEQLQNWANEKWGLPVNKPFNLQFRVIAQYEGSSAFHAPEVRTITVRVQPIRTVAFDADDVFISGSAIGNSLPHIAMSKTLENENQYALLLDLQAGDMQLPVSFKGETNYICPSNSDGTLQDGQAVSVNMREQPIAWKIPKAGQYRVVVNMQQATLAIYSPDQALTPKQVTWNGDAGASISTKVVDLWMHGAINGWGSPIKMECSVSLADPQVLLYTGGRTGKTKFIVYGENDNNKNLAYAFSCPLSSSGTKQELSLTLGKTADLSGDISSAQRDSYYTIPTGTNFLVLDLRNMTIRAEKK</sequence>
<dbReference type="EMBL" id="JBHUPB010000001">
    <property type="protein sequence ID" value="MFD2965821.1"/>
    <property type="molecule type" value="Genomic_DNA"/>
</dbReference>
<dbReference type="InterPro" id="IPR025970">
    <property type="entry name" value="SusE"/>
</dbReference>
<dbReference type="Proteomes" id="UP001597525">
    <property type="component" value="Unassembled WGS sequence"/>
</dbReference>
<name>A0ABW6BCC4_9SPHI</name>
<reference evidence="3" key="1">
    <citation type="journal article" date="2019" name="Int. J. Syst. Evol. Microbiol.">
        <title>The Global Catalogue of Microorganisms (GCM) 10K type strain sequencing project: providing services to taxonomists for standard genome sequencing and annotation.</title>
        <authorList>
            <consortium name="The Broad Institute Genomics Platform"/>
            <consortium name="The Broad Institute Genome Sequencing Center for Infectious Disease"/>
            <person name="Wu L."/>
            <person name="Ma J."/>
        </authorList>
    </citation>
    <scope>NUCLEOTIDE SEQUENCE [LARGE SCALE GENOMIC DNA]</scope>
    <source>
        <strain evidence="3">KCTC 22814</strain>
    </source>
</reference>
<gene>
    <name evidence="2" type="ORF">ACFS7Y_00350</name>
</gene>
<evidence type="ECO:0000259" key="1">
    <source>
        <dbReference type="Pfam" id="PF14292"/>
    </source>
</evidence>
<evidence type="ECO:0000313" key="2">
    <source>
        <dbReference type="EMBL" id="MFD2965821.1"/>
    </source>
</evidence>
<accession>A0ABW6BCC4</accession>
<comment type="caution">
    <text evidence="2">The sequence shown here is derived from an EMBL/GenBank/DDBJ whole genome shotgun (WGS) entry which is preliminary data.</text>
</comment>
<dbReference type="Pfam" id="PF14292">
    <property type="entry name" value="SusE"/>
    <property type="match status" value="1"/>
</dbReference>
<organism evidence="2 3">
    <name type="scientific">Sphingobacterium bambusae</name>
    <dbReference type="NCBI Taxonomy" id="662858"/>
    <lineage>
        <taxon>Bacteria</taxon>
        <taxon>Pseudomonadati</taxon>
        <taxon>Bacteroidota</taxon>
        <taxon>Sphingobacteriia</taxon>
        <taxon>Sphingobacteriales</taxon>
        <taxon>Sphingobacteriaceae</taxon>
        <taxon>Sphingobacterium</taxon>
    </lineage>
</organism>
<proteinExistence type="predicted"/>